<feature type="region of interest" description="Disordered" evidence="9">
    <location>
        <begin position="266"/>
        <end position="334"/>
    </location>
</feature>
<keyword evidence="7 8" id="KW-0472">Membrane</keyword>
<dbReference type="GO" id="GO:0048255">
    <property type="term" value="P:mRNA stabilization"/>
    <property type="evidence" value="ECO:0007669"/>
    <property type="project" value="TreeGrafter"/>
</dbReference>
<dbReference type="RefSeq" id="XP_016225276.1">
    <property type="nucleotide sequence ID" value="XM_016369488.1"/>
</dbReference>
<dbReference type="GO" id="GO:0005743">
    <property type="term" value="C:mitochondrial inner membrane"/>
    <property type="evidence" value="ECO:0007669"/>
    <property type="project" value="UniProtKB-SubCell"/>
</dbReference>
<feature type="compositionally biased region" description="Basic and acidic residues" evidence="9">
    <location>
        <begin position="395"/>
        <end position="405"/>
    </location>
</feature>
<comment type="subcellular location">
    <subcellularLocation>
        <location evidence="2 8">Mitochondrion inner membrane</location>
        <topology evidence="2 8">Peripheral membrane protein</topology>
        <orientation evidence="2 8">Matrix side</orientation>
    </subcellularLocation>
</comment>
<organism evidence="10 11">
    <name type="scientific">Exophiala mesophila</name>
    <name type="common">Black yeast-like fungus</name>
    <dbReference type="NCBI Taxonomy" id="212818"/>
    <lineage>
        <taxon>Eukaryota</taxon>
        <taxon>Fungi</taxon>
        <taxon>Dikarya</taxon>
        <taxon>Ascomycota</taxon>
        <taxon>Pezizomycotina</taxon>
        <taxon>Eurotiomycetes</taxon>
        <taxon>Chaetothyriomycetidae</taxon>
        <taxon>Chaetothyriales</taxon>
        <taxon>Herpotrichiellaceae</taxon>
        <taxon>Exophiala</taxon>
    </lineage>
</organism>
<evidence type="ECO:0000256" key="5">
    <source>
        <dbReference type="ARBA" id="ARBA00022946"/>
    </source>
</evidence>
<dbReference type="STRING" id="212818.A0A0D1ZG88"/>
<evidence type="ECO:0000256" key="4">
    <source>
        <dbReference type="ARBA" id="ARBA00022792"/>
    </source>
</evidence>
<dbReference type="VEuPathDB" id="FungiDB:PV10_04898"/>
<evidence type="ECO:0000313" key="11">
    <source>
        <dbReference type="Proteomes" id="UP000054302"/>
    </source>
</evidence>
<feature type="region of interest" description="Disordered" evidence="9">
    <location>
        <begin position="386"/>
        <end position="444"/>
    </location>
</feature>
<reference evidence="10 11" key="1">
    <citation type="submission" date="2015-01" db="EMBL/GenBank/DDBJ databases">
        <title>The Genome Sequence of Exophiala mesophila CBS40295.</title>
        <authorList>
            <consortium name="The Broad Institute Genomics Platform"/>
            <person name="Cuomo C."/>
            <person name="de Hoog S."/>
            <person name="Gorbushina A."/>
            <person name="Stielow B."/>
            <person name="Teixiera M."/>
            <person name="Abouelleil A."/>
            <person name="Chapman S.B."/>
            <person name="Priest M."/>
            <person name="Young S.K."/>
            <person name="Wortman J."/>
            <person name="Nusbaum C."/>
            <person name="Birren B."/>
        </authorList>
    </citation>
    <scope>NUCLEOTIDE SEQUENCE [LARGE SCALE GENOMIC DNA]</scope>
    <source>
        <strain evidence="10 11">CBS 40295</strain>
    </source>
</reference>
<keyword evidence="11" id="KW-1185">Reference proteome</keyword>
<dbReference type="PANTHER" id="PTHR28087">
    <property type="entry name" value="ATPASE SYNTHESIS PROTEIN 25, MITOCHONDRIAL"/>
    <property type="match status" value="1"/>
</dbReference>
<comment type="similarity">
    <text evidence="3 8">Belongs to the ATP25 family.</text>
</comment>
<evidence type="ECO:0000256" key="8">
    <source>
        <dbReference type="RuleBase" id="RU367062"/>
    </source>
</evidence>
<accession>A0A0D1ZG88</accession>
<dbReference type="InterPro" id="IPR040152">
    <property type="entry name" value="Atp25"/>
</dbReference>
<comment type="function">
    <text evidence="1">Probable mitochondrial mRNA stabilization factor.</text>
</comment>
<evidence type="ECO:0000256" key="7">
    <source>
        <dbReference type="ARBA" id="ARBA00023136"/>
    </source>
</evidence>
<feature type="compositionally biased region" description="Acidic residues" evidence="9">
    <location>
        <begin position="293"/>
        <end position="308"/>
    </location>
</feature>
<keyword evidence="4 8" id="KW-0999">Mitochondrion inner membrane</keyword>
<evidence type="ECO:0000256" key="6">
    <source>
        <dbReference type="ARBA" id="ARBA00023128"/>
    </source>
</evidence>
<feature type="region of interest" description="Disordered" evidence="9">
    <location>
        <begin position="64"/>
        <end position="121"/>
    </location>
</feature>
<dbReference type="PANTHER" id="PTHR28087:SF1">
    <property type="entry name" value="ATPASE SYNTHESIS PROTEIN 25, MITOCHONDRIAL"/>
    <property type="match status" value="1"/>
</dbReference>
<evidence type="ECO:0000256" key="1">
    <source>
        <dbReference type="ARBA" id="ARBA00003470"/>
    </source>
</evidence>
<dbReference type="InterPro" id="IPR043519">
    <property type="entry name" value="NT_sf"/>
</dbReference>
<evidence type="ECO:0000256" key="9">
    <source>
        <dbReference type="SAM" id="MobiDB-lite"/>
    </source>
</evidence>
<protein>
    <recommendedName>
        <fullName evidence="8">ATPase synthesis protein 25</fullName>
    </recommendedName>
</protein>
<dbReference type="Proteomes" id="UP000054302">
    <property type="component" value="Unassembled WGS sequence"/>
</dbReference>
<dbReference type="EMBL" id="KN847522">
    <property type="protein sequence ID" value="KIV93702.1"/>
    <property type="molecule type" value="Genomic_DNA"/>
</dbReference>
<dbReference type="OrthoDB" id="107372at2759"/>
<dbReference type="Gene3D" id="3.30.460.10">
    <property type="entry name" value="Beta Polymerase, domain 2"/>
    <property type="match status" value="1"/>
</dbReference>
<evidence type="ECO:0000313" key="10">
    <source>
        <dbReference type="EMBL" id="KIV93702.1"/>
    </source>
</evidence>
<evidence type="ECO:0000256" key="3">
    <source>
        <dbReference type="ARBA" id="ARBA00010787"/>
    </source>
</evidence>
<name>A0A0D1ZG88_EXOME</name>
<keyword evidence="6 8" id="KW-0496">Mitochondrion</keyword>
<dbReference type="GO" id="GO:0140053">
    <property type="term" value="P:mitochondrial gene expression"/>
    <property type="evidence" value="ECO:0007669"/>
    <property type="project" value="UniProtKB-UniRule"/>
</dbReference>
<gene>
    <name evidence="10" type="ORF">PV10_04898</name>
</gene>
<dbReference type="AlphaFoldDB" id="A0A0D1ZG88"/>
<feature type="compositionally biased region" description="Polar residues" evidence="9">
    <location>
        <begin position="80"/>
        <end position="93"/>
    </location>
</feature>
<dbReference type="HOGENOM" id="CLU_050107_0_0_1"/>
<feature type="compositionally biased region" description="Low complexity" evidence="9">
    <location>
        <begin position="65"/>
        <end position="79"/>
    </location>
</feature>
<dbReference type="FunFam" id="3.30.460.10:FF:000044">
    <property type="entry name" value="ATPase synthesis protein 25, mitochondrial"/>
    <property type="match status" value="1"/>
</dbReference>
<feature type="compositionally biased region" description="Basic and acidic residues" evidence="9">
    <location>
        <begin position="282"/>
        <end position="292"/>
    </location>
</feature>
<comment type="function">
    <text evidence="8">Mitochondrial mRNA stabilization factor.</text>
</comment>
<keyword evidence="5 8" id="KW-0809">Transit peptide</keyword>
<proteinExistence type="inferred from homology"/>
<sequence length="444" mass="49042">MHRSIQRCTTCRVSVLDAFTSLAGISIPASVSSTGRNALISPIARSRSVHVPVSRPFHHLIRLNQSQSQSPSPPQSESQTTENEPSPDLNNDISSTSSTSSSIPWYLQVPDPTPPITPLTPQDLLRQEIPPLPANPPSILPSILDHLSTHIGLDDLIILDLRDMNPPPALGSNLLMIIGTARSVKHLNVSADRFCRWARKEYKLRPYADGLLGRNELKLKLRRKARRLRLAQSVGNTLMDGDHSADDGITTGWICVNMGQVDDDIEVTGTGNGEGVAVSSVARDENGRRVLEDENEQELEEDEEEEYENPPGPDFDLDQSSSESSTHKYAGFGDKDSSTRIVVQMFTELKRNEMDLEGLWGVRNTRLGLKSKKADVEFGEGGIWGEGVDGDEEDVQKPFEHVERNSRRRRNKRSTGADVAAAVDKADMERSWDQSAGVKGEERV</sequence>
<dbReference type="GeneID" id="27322743"/>
<evidence type="ECO:0000256" key="2">
    <source>
        <dbReference type="ARBA" id="ARBA00004443"/>
    </source>
</evidence>